<evidence type="ECO:0000256" key="4">
    <source>
        <dbReference type="ARBA" id="ARBA00023150"/>
    </source>
</evidence>
<dbReference type="NCBIfam" id="NF006870">
    <property type="entry name" value="PRK09364.1"/>
    <property type="match status" value="1"/>
</dbReference>
<dbReference type="InterPro" id="IPR047594">
    <property type="entry name" value="MoaC_bact/euk"/>
</dbReference>
<sequence>MSDGLTHLNSSGEANMVDVTGRDITVREAIASGRVILSSHVVALLRDGTTPKGDVLSTARIAGIMAAKKTSELIPLCHPIAINKILVELWINDSGVEIRSKVITSDRTGVEMEALTAVGVAGLTIIDMVKALDPSAEITEIHVDSKSGGKNGDWKRE</sequence>
<evidence type="ECO:0000256" key="5">
    <source>
        <dbReference type="ARBA" id="ARBA00023239"/>
    </source>
</evidence>
<dbReference type="InterPro" id="IPR023045">
    <property type="entry name" value="MoaC"/>
</dbReference>
<dbReference type="GO" id="GO:0061799">
    <property type="term" value="F:cyclic pyranopterin monophosphate synthase activity"/>
    <property type="evidence" value="ECO:0007669"/>
    <property type="project" value="UniProtKB-EC"/>
</dbReference>
<dbReference type="InterPro" id="IPR036522">
    <property type="entry name" value="MoaC_sf"/>
</dbReference>
<keyword evidence="5" id="KW-0456">Lyase</keyword>
<dbReference type="EC" id="4.6.1.17" evidence="3"/>
<evidence type="ECO:0000313" key="10">
    <source>
        <dbReference type="EMBL" id="CAB4856322.1"/>
    </source>
</evidence>
<dbReference type="EMBL" id="CAEZZN010000041">
    <property type="protein sequence ID" value="CAB4771930.1"/>
    <property type="molecule type" value="Genomic_DNA"/>
</dbReference>
<dbReference type="CDD" id="cd01420">
    <property type="entry name" value="MoaC_PE"/>
    <property type="match status" value="1"/>
</dbReference>
<dbReference type="NCBIfam" id="TIGR00581">
    <property type="entry name" value="moaC"/>
    <property type="match status" value="1"/>
</dbReference>
<dbReference type="Gene3D" id="3.30.70.640">
    <property type="entry name" value="Molybdopterin cofactor biosynthesis C (MoaC) domain"/>
    <property type="match status" value="1"/>
</dbReference>
<evidence type="ECO:0000313" key="7">
    <source>
        <dbReference type="EMBL" id="CAB4714427.1"/>
    </source>
</evidence>
<dbReference type="UniPathway" id="UPA00344"/>
<dbReference type="EMBL" id="CAEZYA010000055">
    <property type="protein sequence ID" value="CAB4714427.1"/>
    <property type="molecule type" value="Genomic_DNA"/>
</dbReference>
<dbReference type="InterPro" id="IPR050105">
    <property type="entry name" value="MoCo_biosynth_MoaA/MoaC"/>
</dbReference>
<dbReference type="SUPFAM" id="SSF55040">
    <property type="entry name" value="Molybdenum cofactor biosynthesis protein C, MoaC"/>
    <property type="match status" value="1"/>
</dbReference>
<dbReference type="EMBL" id="CAFBQM010000053">
    <property type="protein sequence ID" value="CAB5060958.1"/>
    <property type="molecule type" value="Genomic_DNA"/>
</dbReference>
<gene>
    <name evidence="7" type="ORF">UFOPK2627_01221</name>
    <name evidence="8" type="ORF">UFOPK2879_01056</name>
    <name evidence="9" type="ORF">UFOPK3078_01265</name>
    <name evidence="10" type="ORF">UFOPK3288_01294</name>
    <name evidence="11" type="ORF">UFOPK3990_00664</name>
    <name evidence="12" type="ORF">UFOPK4245_01141</name>
    <name evidence="13" type="ORF">UFOPK4337_01031</name>
</gene>
<evidence type="ECO:0000313" key="9">
    <source>
        <dbReference type="EMBL" id="CAB4814682.1"/>
    </source>
</evidence>
<dbReference type="GO" id="GO:0006777">
    <property type="term" value="P:Mo-molybdopterin cofactor biosynthetic process"/>
    <property type="evidence" value="ECO:0007669"/>
    <property type="project" value="UniProtKB-KW"/>
</dbReference>
<name>A0A6J6VIF2_9ZZZZ</name>
<evidence type="ECO:0000256" key="2">
    <source>
        <dbReference type="ARBA" id="ARBA00005046"/>
    </source>
</evidence>
<keyword evidence="4" id="KW-0501">Molybdenum cofactor biosynthesis</keyword>
<proteinExistence type="inferred from homology"/>
<dbReference type="EMBL" id="CAFAAU010000053">
    <property type="protein sequence ID" value="CAB4814682.1"/>
    <property type="molecule type" value="Genomic_DNA"/>
</dbReference>
<evidence type="ECO:0000313" key="11">
    <source>
        <dbReference type="EMBL" id="CAB4985061.1"/>
    </source>
</evidence>
<dbReference type="EMBL" id="CAFBQD010000041">
    <property type="protein sequence ID" value="CAB5053215.1"/>
    <property type="molecule type" value="Genomic_DNA"/>
</dbReference>
<dbReference type="EMBL" id="CAFBOQ010000015">
    <property type="protein sequence ID" value="CAB4985061.1"/>
    <property type="molecule type" value="Genomic_DNA"/>
</dbReference>
<evidence type="ECO:0000313" key="8">
    <source>
        <dbReference type="EMBL" id="CAB4771930.1"/>
    </source>
</evidence>
<dbReference type="HAMAP" id="MF_01224_B">
    <property type="entry name" value="MoaC_B"/>
    <property type="match status" value="1"/>
</dbReference>
<comment type="catalytic activity">
    <reaction evidence="1">
        <text>(8S)-3',8-cyclo-7,8-dihydroguanosine 5'-triphosphate = cyclic pyranopterin phosphate + diphosphate</text>
        <dbReference type="Rhea" id="RHEA:49580"/>
        <dbReference type="ChEBI" id="CHEBI:33019"/>
        <dbReference type="ChEBI" id="CHEBI:59648"/>
        <dbReference type="ChEBI" id="CHEBI:131766"/>
        <dbReference type="EC" id="4.6.1.17"/>
    </reaction>
</comment>
<evidence type="ECO:0000313" key="12">
    <source>
        <dbReference type="EMBL" id="CAB5053215.1"/>
    </source>
</evidence>
<dbReference type="EMBL" id="CAFBLC010000057">
    <property type="protein sequence ID" value="CAB4856322.1"/>
    <property type="molecule type" value="Genomic_DNA"/>
</dbReference>
<evidence type="ECO:0000259" key="6">
    <source>
        <dbReference type="Pfam" id="PF01967"/>
    </source>
</evidence>
<dbReference type="AlphaFoldDB" id="A0A6J6VIF2"/>
<dbReference type="InterPro" id="IPR002820">
    <property type="entry name" value="Mopterin_CF_biosynth-C_dom"/>
</dbReference>
<protein>
    <recommendedName>
        <fullName evidence="3">cyclic pyranopterin monophosphate synthase</fullName>
        <ecNumber evidence="3">4.6.1.17</ecNumber>
    </recommendedName>
</protein>
<dbReference type="Pfam" id="PF01967">
    <property type="entry name" value="MoaC"/>
    <property type="match status" value="1"/>
</dbReference>
<evidence type="ECO:0000313" key="13">
    <source>
        <dbReference type="EMBL" id="CAB5060958.1"/>
    </source>
</evidence>
<dbReference type="PANTHER" id="PTHR22960">
    <property type="entry name" value="MOLYBDOPTERIN COFACTOR SYNTHESIS PROTEIN A"/>
    <property type="match status" value="1"/>
</dbReference>
<comment type="pathway">
    <text evidence="2">Cofactor biosynthesis; molybdopterin biosynthesis.</text>
</comment>
<evidence type="ECO:0000256" key="3">
    <source>
        <dbReference type="ARBA" id="ARBA00012575"/>
    </source>
</evidence>
<reference evidence="8" key="1">
    <citation type="submission" date="2020-05" db="EMBL/GenBank/DDBJ databases">
        <authorList>
            <person name="Chiriac C."/>
            <person name="Salcher M."/>
            <person name="Ghai R."/>
            <person name="Kavagutti S V."/>
        </authorList>
    </citation>
    <scope>NUCLEOTIDE SEQUENCE</scope>
</reference>
<feature type="domain" description="Molybdopterin cofactor biosynthesis C (MoaC)" evidence="6">
    <location>
        <begin position="16"/>
        <end position="149"/>
    </location>
</feature>
<accession>A0A6J6VIF2</accession>
<evidence type="ECO:0000256" key="1">
    <source>
        <dbReference type="ARBA" id="ARBA00001637"/>
    </source>
</evidence>
<organism evidence="8">
    <name type="scientific">freshwater metagenome</name>
    <dbReference type="NCBI Taxonomy" id="449393"/>
    <lineage>
        <taxon>unclassified sequences</taxon>
        <taxon>metagenomes</taxon>
        <taxon>ecological metagenomes</taxon>
    </lineage>
</organism>